<feature type="transmembrane region" description="Helical" evidence="2">
    <location>
        <begin position="336"/>
        <end position="360"/>
    </location>
</feature>
<feature type="transmembrane region" description="Helical" evidence="2">
    <location>
        <begin position="445"/>
        <end position="463"/>
    </location>
</feature>
<feature type="compositionally biased region" description="Low complexity" evidence="1">
    <location>
        <begin position="803"/>
        <end position="814"/>
    </location>
</feature>
<feature type="region of interest" description="Disordered" evidence="1">
    <location>
        <begin position="753"/>
        <end position="814"/>
    </location>
</feature>
<name>A0A8J6C8Y7_DIALT</name>
<comment type="caution">
    <text evidence="3">The sequence shown here is derived from an EMBL/GenBank/DDBJ whole genome shotgun (WGS) entry which is preliminary data.</text>
</comment>
<dbReference type="EMBL" id="JAGTXO010000021">
    <property type="protein sequence ID" value="KAG8462396.1"/>
    <property type="molecule type" value="Genomic_DNA"/>
</dbReference>
<evidence type="ECO:0000256" key="2">
    <source>
        <dbReference type="SAM" id="Phobius"/>
    </source>
</evidence>
<keyword evidence="2" id="KW-0472">Membrane</keyword>
<dbReference type="Proteomes" id="UP000751190">
    <property type="component" value="Unassembled WGS sequence"/>
</dbReference>
<dbReference type="AlphaFoldDB" id="A0A8J6C8Y7"/>
<evidence type="ECO:0000313" key="4">
    <source>
        <dbReference type="Proteomes" id="UP000751190"/>
    </source>
</evidence>
<evidence type="ECO:0000313" key="3">
    <source>
        <dbReference type="EMBL" id="KAG8462396.1"/>
    </source>
</evidence>
<protein>
    <submittedName>
        <fullName evidence="3">Uncharacterized protein</fullName>
    </submittedName>
</protein>
<feature type="transmembrane region" description="Helical" evidence="2">
    <location>
        <begin position="407"/>
        <end position="424"/>
    </location>
</feature>
<reference evidence="3" key="1">
    <citation type="submission" date="2021-05" db="EMBL/GenBank/DDBJ databases">
        <title>The genome of the haptophyte Pavlova lutheri (Diacronema luteri, Pavlovales) - a model for lipid biosynthesis in eukaryotic algae.</title>
        <authorList>
            <person name="Hulatt C.J."/>
            <person name="Posewitz M.C."/>
        </authorList>
    </citation>
    <scope>NUCLEOTIDE SEQUENCE</scope>
    <source>
        <strain evidence="3">NIVA-4/92</strain>
    </source>
</reference>
<sequence length="814" mass="87360">MSAATMIVLNRLKTRRLEARRARDVLPVPPAQVAAILSPENQRKAARFVNLRQAHFYLESKAALKGFALYAWFFAFFFALWFHRFDITDGHETLTWYADAIQSDYDVAESDSPGWCLPGLLEGGASLDCYTKFTDLRTEAELISFIKYDLTRYISGVKKYCPECGIALTVQDRELGSIPEERVICSDFELAVGAQRTIGDLPIYPPRDCAAANAAFALKPDALSFPCCEHSSLRLAALALKVRAFLVALGSSVESGEGISIDALQRDEVVDAASAAYVALVLRAGGAFAQVVVRRDAHFVGIAYRASYVNDRWVPGIIEPSVRYWTRRYAHANGAVAVTSATLLTLALFGFCASTCHDLADLIGSQLSQRDLMLHLLSPYSVLVWLPTIVLPWWLSSLDNALGLTNFPLLVACVELVMFVRLFAEGQSLAPFRVIVRTLSSAARPLLTFCFAMATTITVFAAINSQISGAFDGTNSPFSSAFAASFDVVVQGAPLDSGASAVVPDAALLMYFVLNVALLLVLAQFFIAILVDAFDRARQAEEVKQLDRGVPPGFVSTACATLAERAMHDLRYHVLYVAFGAPAPLVQRRLLVLFRAATNAARERAAALGQPYEPAPLMVARADLSAALGHEATTALVRMFGAVIVPGNEAVVHAYLVPTGDIRPSAGGGGGRAGRTQVSDEEALDVQPGVCDGSSPRKAACVDACTAVNSVCARPVLTPTADRRMRRAQCAAAAGDTVADCAGACDDVSLSAQRSNRRRGARGAQHEGVWPPAEPGAGDDGELRVAHLTVRTSARRRQERRAAAAAAMSAPAEA</sequence>
<proteinExistence type="predicted"/>
<feature type="transmembrane region" description="Helical" evidence="2">
    <location>
        <begin position="62"/>
        <end position="82"/>
    </location>
</feature>
<gene>
    <name evidence="3" type="ORF">KFE25_012216</name>
</gene>
<feature type="transmembrane region" description="Helical" evidence="2">
    <location>
        <begin position="508"/>
        <end position="531"/>
    </location>
</feature>
<feature type="transmembrane region" description="Helical" evidence="2">
    <location>
        <begin position="372"/>
        <end position="395"/>
    </location>
</feature>
<keyword evidence="2" id="KW-0812">Transmembrane</keyword>
<keyword evidence="2" id="KW-1133">Transmembrane helix</keyword>
<evidence type="ECO:0000256" key="1">
    <source>
        <dbReference type="SAM" id="MobiDB-lite"/>
    </source>
</evidence>
<organism evidence="3 4">
    <name type="scientific">Diacronema lutheri</name>
    <name type="common">Unicellular marine alga</name>
    <name type="synonym">Monochrysis lutheri</name>
    <dbReference type="NCBI Taxonomy" id="2081491"/>
    <lineage>
        <taxon>Eukaryota</taxon>
        <taxon>Haptista</taxon>
        <taxon>Haptophyta</taxon>
        <taxon>Pavlovophyceae</taxon>
        <taxon>Pavlovales</taxon>
        <taxon>Pavlovaceae</taxon>
        <taxon>Diacronema</taxon>
    </lineage>
</organism>
<keyword evidence="4" id="KW-1185">Reference proteome</keyword>
<accession>A0A8J6C8Y7</accession>